<dbReference type="OrthoDB" id="5340910at2759"/>
<keyword evidence="4" id="KW-1133">Transmembrane helix</keyword>
<feature type="region of interest" description="Disordered" evidence="3">
    <location>
        <begin position="1"/>
        <end position="155"/>
    </location>
</feature>
<evidence type="ECO:0000259" key="5">
    <source>
        <dbReference type="PROSITE" id="PS50002"/>
    </source>
</evidence>
<accession>A0A2B7XLA7</accession>
<feature type="compositionally biased region" description="Polar residues" evidence="3">
    <location>
        <begin position="107"/>
        <end position="120"/>
    </location>
</feature>
<keyword evidence="4" id="KW-0812">Transmembrane</keyword>
<feature type="compositionally biased region" description="Basic and acidic residues" evidence="3">
    <location>
        <begin position="28"/>
        <end position="38"/>
    </location>
</feature>
<feature type="region of interest" description="Disordered" evidence="3">
    <location>
        <begin position="262"/>
        <end position="335"/>
    </location>
</feature>
<comment type="caution">
    <text evidence="6">The sequence shown here is derived from an EMBL/GenBank/DDBJ whole genome shotgun (WGS) entry which is preliminary data.</text>
</comment>
<dbReference type="InterPro" id="IPR001452">
    <property type="entry name" value="SH3_domain"/>
</dbReference>
<protein>
    <recommendedName>
        <fullName evidence="5">SH3 domain-containing protein</fullName>
    </recommendedName>
</protein>
<gene>
    <name evidence="6" type="ORF">AJ79_05690</name>
</gene>
<evidence type="ECO:0000256" key="4">
    <source>
        <dbReference type="SAM" id="Phobius"/>
    </source>
</evidence>
<dbReference type="SUPFAM" id="SSF50044">
    <property type="entry name" value="SH3-domain"/>
    <property type="match status" value="1"/>
</dbReference>
<dbReference type="CDD" id="cd12087">
    <property type="entry name" value="TM_EGFR-like"/>
    <property type="match status" value="1"/>
</dbReference>
<evidence type="ECO:0000313" key="6">
    <source>
        <dbReference type="EMBL" id="PGH09378.1"/>
    </source>
</evidence>
<dbReference type="AlphaFoldDB" id="A0A2B7XLA7"/>
<feature type="compositionally biased region" description="Pro residues" evidence="3">
    <location>
        <begin position="590"/>
        <end position="602"/>
    </location>
</feature>
<feature type="domain" description="SH3" evidence="5">
    <location>
        <begin position="391"/>
        <end position="452"/>
    </location>
</feature>
<feature type="transmembrane region" description="Helical" evidence="4">
    <location>
        <begin position="162"/>
        <end position="183"/>
    </location>
</feature>
<keyword evidence="1 2" id="KW-0728">SH3 domain</keyword>
<feature type="region of interest" description="Disordered" evidence="3">
    <location>
        <begin position="194"/>
        <end position="217"/>
    </location>
</feature>
<feature type="compositionally biased region" description="Basic and acidic residues" evidence="3">
    <location>
        <begin position="75"/>
        <end position="88"/>
    </location>
</feature>
<dbReference type="InterPro" id="IPR036028">
    <property type="entry name" value="SH3-like_dom_sf"/>
</dbReference>
<reference evidence="6 7" key="1">
    <citation type="submission" date="2017-10" db="EMBL/GenBank/DDBJ databases">
        <title>Comparative genomics in systemic dimorphic fungi from Ajellomycetaceae.</title>
        <authorList>
            <person name="Munoz J.F."/>
            <person name="Mcewen J.G."/>
            <person name="Clay O.K."/>
            <person name="Cuomo C.A."/>
        </authorList>
    </citation>
    <scope>NUCLEOTIDE SEQUENCE [LARGE SCALE GENOMIC DNA]</scope>
    <source>
        <strain evidence="6 7">UAMH5409</strain>
    </source>
</reference>
<dbReference type="Pfam" id="PF14604">
    <property type="entry name" value="SH3_9"/>
    <property type="match status" value="1"/>
</dbReference>
<feature type="region of interest" description="Disordered" evidence="3">
    <location>
        <begin position="445"/>
        <end position="621"/>
    </location>
</feature>
<dbReference type="EMBL" id="PDNB01000093">
    <property type="protein sequence ID" value="PGH09378.1"/>
    <property type="molecule type" value="Genomic_DNA"/>
</dbReference>
<dbReference type="Proteomes" id="UP000223968">
    <property type="component" value="Unassembled WGS sequence"/>
</dbReference>
<proteinExistence type="predicted"/>
<dbReference type="PROSITE" id="PS50002">
    <property type="entry name" value="SH3"/>
    <property type="match status" value="1"/>
</dbReference>
<evidence type="ECO:0000256" key="2">
    <source>
        <dbReference type="PROSITE-ProRule" id="PRU00192"/>
    </source>
</evidence>
<feature type="compositionally biased region" description="Low complexity" evidence="3">
    <location>
        <begin position="121"/>
        <end position="132"/>
    </location>
</feature>
<evidence type="ECO:0000256" key="3">
    <source>
        <dbReference type="SAM" id="MobiDB-lite"/>
    </source>
</evidence>
<sequence length="621" mass="63790">MAHQQQHRHNSHMDAHAKRQGGGFLDRIMNRQDRRPTQEPEIVFVTVAPTFDGPIGGFRTQGPGLGPPVQPTGRPENRPTQKPTEEVAPKPTPKPTETEKSKPTKAVSKSTKVDPNTLATSVSSSSSGSIASPTGLDGLNQASQTAVPTTKSDGGMTTGAKAGMAIGIILGVGLIAAIALFFIRRKKQRDNALTDFDNEKPYNSAPASASPPPMTRTLTATAAPQLNIRPITQFSPDFVNGSTSGGFAAGVAAGAAGAGAGAARSLGEKPSPPPKTPNNDPNPFNDPPANPFDSPPPGSAPGTPAATNGVPGELTVRTPSPGDARTPSPETLGTGVAATGTAVAAGTVGAVAVRRSLGTGKPQEGAPPASPAMSLDSATAAAVNGPGGPPGPTNVHRVQLDFTPSMDDELELKAGQLVRLVHEYDDGWALCVRLDRSGQGVVPRTCLSARPVRPRPRNPSGQHGPRGPPPDGRSMSMSSQMSAGPHGSPRFQPPPNGRPGSPTGGYRPYPPPQARSMSPAQFPQVPGSPARIPQPRSMSPGPYGPGGANKPPMSAGQRRRSYSTGAAVSPNSPLPSGPSPPPQQRQQPQQPQPSQSPKPARSPPTSIGSIERKPVPTQSQG</sequence>
<dbReference type="SMART" id="SM00326">
    <property type="entry name" value="SH3"/>
    <property type="match status" value="1"/>
</dbReference>
<feature type="compositionally biased region" description="Pro residues" evidence="3">
    <location>
        <begin position="284"/>
        <end position="299"/>
    </location>
</feature>
<feature type="region of interest" description="Disordered" evidence="3">
    <location>
        <begin position="358"/>
        <end position="396"/>
    </location>
</feature>
<keyword evidence="4" id="KW-0472">Membrane</keyword>
<feature type="compositionally biased region" description="Pro residues" evidence="3">
    <location>
        <begin position="572"/>
        <end position="583"/>
    </location>
</feature>
<organism evidence="6 7">
    <name type="scientific">Helicocarpus griseus UAMH5409</name>
    <dbReference type="NCBI Taxonomy" id="1447875"/>
    <lineage>
        <taxon>Eukaryota</taxon>
        <taxon>Fungi</taxon>
        <taxon>Dikarya</taxon>
        <taxon>Ascomycota</taxon>
        <taxon>Pezizomycotina</taxon>
        <taxon>Eurotiomycetes</taxon>
        <taxon>Eurotiomycetidae</taxon>
        <taxon>Onygenales</taxon>
        <taxon>Ajellomycetaceae</taxon>
        <taxon>Helicocarpus</taxon>
    </lineage>
</organism>
<keyword evidence="7" id="KW-1185">Reference proteome</keyword>
<evidence type="ECO:0000313" key="7">
    <source>
        <dbReference type="Proteomes" id="UP000223968"/>
    </source>
</evidence>
<feature type="compositionally biased region" description="Basic residues" evidence="3">
    <location>
        <begin position="1"/>
        <end position="10"/>
    </location>
</feature>
<feature type="compositionally biased region" description="Polar residues" evidence="3">
    <location>
        <begin position="140"/>
        <end position="152"/>
    </location>
</feature>
<evidence type="ECO:0000256" key="1">
    <source>
        <dbReference type="ARBA" id="ARBA00022443"/>
    </source>
</evidence>
<name>A0A2B7XLA7_9EURO</name>
<dbReference type="Gene3D" id="2.30.30.40">
    <property type="entry name" value="SH3 Domains"/>
    <property type="match status" value="1"/>
</dbReference>